<keyword evidence="5" id="KW-1185">Reference proteome</keyword>
<dbReference type="PANTHER" id="PTHR45638">
    <property type="entry name" value="CYCLIC NUCLEOTIDE-GATED CATION CHANNEL SUBUNIT A"/>
    <property type="match status" value="1"/>
</dbReference>
<evidence type="ECO:0000313" key="4">
    <source>
        <dbReference type="EMBL" id="CAJ1402518.1"/>
    </source>
</evidence>
<organism evidence="4 5">
    <name type="scientific">Effrenium voratum</name>
    <dbReference type="NCBI Taxonomy" id="2562239"/>
    <lineage>
        <taxon>Eukaryota</taxon>
        <taxon>Sar</taxon>
        <taxon>Alveolata</taxon>
        <taxon>Dinophyceae</taxon>
        <taxon>Suessiales</taxon>
        <taxon>Symbiodiniaceae</taxon>
        <taxon>Effrenium</taxon>
    </lineage>
</organism>
<keyword evidence="1" id="KW-0406">Ion transport</keyword>
<dbReference type="PANTHER" id="PTHR45638:SF11">
    <property type="entry name" value="CYCLIC NUCLEOTIDE-GATED CATION CHANNEL SUBUNIT A"/>
    <property type="match status" value="1"/>
</dbReference>
<dbReference type="GO" id="GO:0044877">
    <property type="term" value="F:protein-containing complex binding"/>
    <property type="evidence" value="ECO:0007669"/>
    <property type="project" value="TreeGrafter"/>
</dbReference>
<dbReference type="SUPFAM" id="SSF51206">
    <property type="entry name" value="cAMP-binding domain-like"/>
    <property type="match status" value="1"/>
</dbReference>
<keyword evidence="1" id="KW-0407">Ion channel</keyword>
<dbReference type="InterPro" id="IPR049232">
    <property type="entry name" value="DUF6829"/>
</dbReference>
<feature type="transmembrane region" description="Helical" evidence="2">
    <location>
        <begin position="172"/>
        <end position="192"/>
    </location>
</feature>
<feature type="transmembrane region" description="Helical" evidence="2">
    <location>
        <begin position="198"/>
        <end position="224"/>
    </location>
</feature>
<protein>
    <recommendedName>
        <fullName evidence="3">Cyclic nucleotide-binding domain-containing protein</fullName>
    </recommendedName>
</protein>
<dbReference type="InterPro" id="IPR014710">
    <property type="entry name" value="RmlC-like_jellyroll"/>
</dbReference>
<reference evidence="4" key="1">
    <citation type="submission" date="2023-08" db="EMBL/GenBank/DDBJ databases">
        <authorList>
            <person name="Chen Y."/>
            <person name="Shah S."/>
            <person name="Dougan E. K."/>
            <person name="Thang M."/>
            <person name="Chan C."/>
        </authorList>
    </citation>
    <scope>NUCLEOTIDE SEQUENCE</scope>
</reference>
<dbReference type="AlphaFoldDB" id="A0AA36NHK7"/>
<keyword evidence="1" id="KW-1071">Ligand-gated ion channel</keyword>
<keyword evidence="2" id="KW-1133">Transmembrane helix</keyword>
<dbReference type="EMBL" id="CAUJNA010003453">
    <property type="protein sequence ID" value="CAJ1402518.1"/>
    <property type="molecule type" value="Genomic_DNA"/>
</dbReference>
<dbReference type="InterPro" id="IPR050866">
    <property type="entry name" value="CNG_cation_channel"/>
</dbReference>
<keyword evidence="2" id="KW-0472">Membrane</keyword>
<comment type="caution">
    <text evidence="4">The sequence shown here is derived from an EMBL/GenBank/DDBJ whole genome shotgun (WGS) entry which is preliminary data.</text>
</comment>
<dbReference type="Proteomes" id="UP001178507">
    <property type="component" value="Unassembled WGS sequence"/>
</dbReference>
<keyword evidence="2" id="KW-0812">Transmembrane</keyword>
<keyword evidence="1" id="KW-0813">Transport</keyword>
<dbReference type="Pfam" id="PF20717">
    <property type="entry name" value="DUF6829"/>
    <property type="match status" value="1"/>
</dbReference>
<dbReference type="InterPro" id="IPR018490">
    <property type="entry name" value="cNMP-bd_dom_sf"/>
</dbReference>
<evidence type="ECO:0000256" key="2">
    <source>
        <dbReference type="SAM" id="Phobius"/>
    </source>
</evidence>
<dbReference type="PROSITE" id="PS50042">
    <property type="entry name" value="CNMP_BINDING_3"/>
    <property type="match status" value="1"/>
</dbReference>
<dbReference type="InterPro" id="IPR000595">
    <property type="entry name" value="cNMP-bd_dom"/>
</dbReference>
<proteinExistence type="predicted"/>
<accession>A0AA36NHK7</accession>
<gene>
    <name evidence="4" type="ORF">EVOR1521_LOCUS25381</name>
</gene>
<evidence type="ECO:0000313" key="5">
    <source>
        <dbReference type="Proteomes" id="UP001178507"/>
    </source>
</evidence>
<sequence>MGGDGLEKLYRQQEAFAQSFEALSAAYEGIAAAIKDLGVDINGSLNGSSGHGGETALALRADKAGVQGHTEKFELSADGVPNMTTRAPKGRNTVFGKRQRSESAFPPQKGMRLLDDWSESFVVSEQDATMMYNHLYGMKGTKTTTAAKHSSVHELGLQGYVENVNWSYTWQILTLILVAADTMLIPVTLAWPDTDIRILLLYFQVAPAFWIFDILFNVVIPLWFAKGVLRDKLQILRPYVCRRLPIDASLVTLDLLLLGRVLPEDFRIFSLLRLIRLTKMRKILAAFESRLAARGNIKLTQYLIILQCIAQVLTVNHVLACTIFYVGRIGQLREWANWIDRYNALEHGGFLQYMMCFNWVIAEYTPAPWPYQAQNELEQTMIIIIILTCLPLLGAQIGKIGGTLNMMKEKAKERDMVRRDLQRWLVKTSAPEKLTRRMLESLDDVLGSADSPLDVKEPMALKFLPSTLLEELRVVKTGEKLSKHQLFTMLMDDRVGISGPLSSAFRTVSVVQGEQVFSFSRKAEGLYITLGGKFLLHYGKGFVKKEVEGGVVSVRSSLSSRKEESGEILPAGSWLAELSLYANMTHSAAVSARAYSKILMIPVSGFVKAVRESPAAVVAVHEYAVRLLSLYQKQFSSEDTWELLPDEMVEESVSNTQLSELLMPGSGRMHNFKSSEETDFTNFLDEVMDKALSNEEVIESIKKRIPELRPDGLYSQLNFEEEGDRAILSMLSTLWILKDQYQDMVDCQRMTQRLTDKTFKAIQEFIGAKRMNKAQLTAILVLLALRGLSKSSDFSKLCPPSERRNPEQVLSYAICNLDAYLPSIACLGPETYTYVVNTVRMLSEFNFAQLLQGENNPHSVWQLQASLQEEGETTFQMFLFIQVSILCGVTSHITMRGSMFLNELNGRSVVKGLVCLQDILDSDPQTVYWRYIASRADALNMQVTTPSHLVLARLACLTRTVEPPALQSLANDWEELTSREQDALLEVFLTDGHLQKAFIFLYLPLFLTNAVANQDMGLRRGLQFLVELYNKLLNHRCLNNQDSYTVKVDISSLAAAVKDVDDVRVLRQCLDYSRIVKHGNGITVLLTAESYQILSGQLVAESRSNDMLEMLAAQQLRLENALIQKRKSKALVLGPGSAKIEDVVSELF</sequence>
<feature type="domain" description="Cyclic nucleotide-binding" evidence="3">
    <location>
        <begin position="547"/>
        <end position="610"/>
    </location>
</feature>
<dbReference type="Gene3D" id="2.60.120.10">
    <property type="entry name" value="Jelly Rolls"/>
    <property type="match status" value="1"/>
</dbReference>
<dbReference type="GO" id="GO:0005221">
    <property type="term" value="F:intracellularly cyclic nucleotide-activated monoatomic cation channel activity"/>
    <property type="evidence" value="ECO:0007669"/>
    <property type="project" value="InterPro"/>
</dbReference>
<evidence type="ECO:0000259" key="3">
    <source>
        <dbReference type="PROSITE" id="PS50042"/>
    </source>
</evidence>
<evidence type="ECO:0000256" key="1">
    <source>
        <dbReference type="ARBA" id="ARBA00023286"/>
    </source>
</evidence>
<name>A0AA36NHK7_9DINO</name>